<dbReference type="Proteomes" id="UP000199481">
    <property type="component" value="Unassembled WGS sequence"/>
</dbReference>
<keyword evidence="2" id="KW-1185">Reference proteome</keyword>
<evidence type="ECO:0000313" key="2">
    <source>
        <dbReference type="Proteomes" id="UP000199481"/>
    </source>
</evidence>
<reference evidence="2" key="1">
    <citation type="submission" date="2016-10" db="EMBL/GenBank/DDBJ databases">
        <authorList>
            <person name="Varghese N."/>
            <person name="Submissions S."/>
        </authorList>
    </citation>
    <scope>NUCLEOTIDE SEQUENCE [LARGE SCALE GENOMIC DNA]</scope>
    <source>
        <strain evidence="2">MPL-11</strain>
    </source>
</reference>
<sequence length="65" mass="7618">MEKFKVLKGFFDTEDKLKTGEHKKGRHYTAAGEFKVFPATQREVAPERIKFLQDEKYIGTEPIKE</sequence>
<name>A0A1H0YVD0_9LACT</name>
<dbReference type="EMBL" id="FNJW01000008">
    <property type="protein sequence ID" value="SDQ18881.1"/>
    <property type="molecule type" value="Genomic_DNA"/>
</dbReference>
<organism evidence="1 2">
    <name type="scientific">Carnobacterium viridans</name>
    <dbReference type="NCBI Taxonomy" id="174587"/>
    <lineage>
        <taxon>Bacteria</taxon>
        <taxon>Bacillati</taxon>
        <taxon>Bacillota</taxon>
        <taxon>Bacilli</taxon>
        <taxon>Lactobacillales</taxon>
        <taxon>Carnobacteriaceae</taxon>
        <taxon>Carnobacterium</taxon>
    </lineage>
</organism>
<accession>A0A1H0YVD0</accession>
<dbReference type="RefSeq" id="WP_089976047.1">
    <property type="nucleotide sequence ID" value="NZ_CP084916.1"/>
</dbReference>
<evidence type="ECO:0000313" key="1">
    <source>
        <dbReference type="EMBL" id="SDQ18881.1"/>
    </source>
</evidence>
<proteinExistence type="predicted"/>
<dbReference type="AlphaFoldDB" id="A0A1H0YVD0"/>
<gene>
    <name evidence="1" type="ORF">SAMN04487752_1165</name>
</gene>
<protein>
    <submittedName>
        <fullName evidence="1">Uncharacterized protein</fullName>
    </submittedName>
</protein>